<keyword evidence="2" id="KW-1185">Reference proteome</keyword>
<gene>
    <name evidence="1" type="ORF">NDU88_004573</name>
</gene>
<dbReference type="EMBL" id="JANPWB010000010">
    <property type="protein sequence ID" value="KAJ1138182.1"/>
    <property type="molecule type" value="Genomic_DNA"/>
</dbReference>
<organism evidence="1 2">
    <name type="scientific">Pleurodeles waltl</name>
    <name type="common">Iberian ribbed newt</name>
    <dbReference type="NCBI Taxonomy" id="8319"/>
    <lineage>
        <taxon>Eukaryota</taxon>
        <taxon>Metazoa</taxon>
        <taxon>Chordata</taxon>
        <taxon>Craniata</taxon>
        <taxon>Vertebrata</taxon>
        <taxon>Euteleostomi</taxon>
        <taxon>Amphibia</taxon>
        <taxon>Batrachia</taxon>
        <taxon>Caudata</taxon>
        <taxon>Salamandroidea</taxon>
        <taxon>Salamandridae</taxon>
        <taxon>Pleurodelinae</taxon>
        <taxon>Pleurodeles</taxon>
    </lineage>
</organism>
<evidence type="ECO:0000313" key="2">
    <source>
        <dbReference type="Proteomes" id="UP001066276"/>
    </source>
</evidence>
<sequence>MKRSRTICDLRWSGFLRPRFHATVEFICRALLRTGTVYGRFLRMSLIFLDIHSGDFEAALRRDFPGT</sequence>
<reference evidence="1" key="1">
    <citation type="journal article" date="2022" name="bioRxiv">
        <title>Sequencing and chromosome-scale assembly of the giantPleurodeles waltlgenome.</title>
        <authorList>
            <person name="Brown T."/>
            <person name="Elewa A."/>
            <person name="Iarovenko S."/>
            <person name="Subramanian E."/>
            <person name="Araus A.J."/>
            <person name="Petzold A."/>
            <person name="Susuki M."/>
            <person name="Suzuki K.-i.T."/>
            <person name="Hayashi T."/>
            <person name="Toyoda A."/>
            <person name="Oliveira C."/>
            <person name="Osipova E."/>
            <person name="Leigh N.D."/>
            <person name="Simon A."/>
            <person name="Yun M.H."/>
        </authorList>
    </citation>
    <scope>NUCLEOTIDE SEQUENCE</scope>
    <source>
        <strain evidence="1">20211129_DDA</strain>
        <tissue evidence="1">Liver</tissue>
    </source>
</reference>
<evidence type="ECO:0000313" key="1">
    <source>
        <dbReference type="EMBL" id="KAJ1138182.1"/>
    </source>
</evidence>
<accession>A0AAV7QFZ9</accession>
<dbReference type="AlphaFoldDB" id="A0AAV7QFZ9"/>
<protein>
    <submittedName>
        <fullName evidence="1">Uncharacterized protein</fullName>
    </submittedName>
</protein>
<dbReference type="Proteomes" id="UP001066276">
    <property type="component" value="Chromosome 6"/>
</dbReference>
<proteinExistence type="predicted"/>
<comment type="caution">
    <text evidence="1">The sequence shown here is derived from an EMBL/GenBank/DDBJ whole genome shotgun (WGS) entry which is preliminary data.</text>
</comment>
<name>A0AAV7QFZ9_PLEWA</name>